<dbReference type="InterPro" id="IPR008555">
    <property type="entry name" value="SIKE"/>
</dbReference>
<sequence length="230" mass="26609">MEASAEVDALVKSADDMRMQTEIGELNLDTMLNKAHRVAAQISSMYRYEKFLLDVQSLTVNGSRRKTILNDLQRENKQIMALQDENRQLRETTKEYLSTIREILESHAELEAGIVVQHKSKEVDDIDNIIFEMMNTSLEISLKNKAQNMQKMMTELERMKRDETNELILAAQSNKDYKDLFKLACYSSPSAARVLKTAMSGIVDEREKEHEEEDEENDDDELNQTIVRKN</sequence>
<proteinExistence type="inferred from homology"/>
<evidence type="ECO:0000313" key="6">
    <source>
        <dbReference type="Proteomes" id="UP000005237"/>
    </source>
</evidence>
<evidence type="ECO:0000313" key="5">
    <source>
        <dbReference type="EnsemblMetazoa" id="CJA39848.1"/>
    </source>
</evidence>
<dbReference type="Pfam" id="PF05769">
    <property type="entry name" value="SIKE"/>
    <property type="match status" value="1"/>
</dbReference>
<keyword evidence="6" id="KW-1185">Reference proteome</keyword>
<feature type="region of interest" description="Disordered" evidence="4">
    <location>
        <begin position="203"/>
        <end position="230"/>
    </location>
</feature>
<protein>
    <submittedName>
        <fullName evidence="5">Uncharacterized protein</fullName>
    </submittedName>
</protein>
<reference evidence="5" key="2">
    <citation type="submission" date="2022-06" db="UniProtKB">
        <authorList>
            <consortium name="EnsemblMetazoa"/>
        </authorList>
    </citation>
    <scope>IDENTIFICATION</scope>
    <source>
        <strain evidence="5">DF5081</strain>
    </source>
</reference>
<reference evidence="6" key="1">
    <citation type="submission" date="2010-08" db="EMBL/GenBank/DDBJ databases">
        <authorList>
            <consortium name="Caenorhabditis japonica Sequencing Consortium"/>
            <person name="Wilson R.K."/>
        </authorList>
    </citation>
    <scope>NUCLEOTIDE SEQUENCE [LARGE SCALE GENOMIC DNA]</scope>
    <source>
        <strain evidence="6">DF5081</strain>
    </source>
</reference>
<evidence type="ECO:0000256" key="4">
    <source>
        <dbReference type="SAM" id="MobiDB-lite"/>
    </source>
</evidence>
<name>A0A8R1ES66_CAEJA</name>
<evidence type="ECO:0000256" key="3">
    <source>
        <dbReference type="SAM" id="Coils"/>
    </source>
</evidence>
<dbReference type="EnsemblMetazoa" id="CJA39848.1">
    <property type="protein sequence ID" value="CJA39848.1"/>
    <property type="gene ID" value="WBGene00215696"/>
</dbReference>
<feature type="coiled-coil region" evidence="3">
    <location>
        <begin position="65"/>
        <end position="102"/>
    </location>
</feature>
<dbReference type="Proteomes" id="UP000005237">
    <property type="component" value="Unassembled WGS sequence"/>
</dbReference>
<accession>A0A8R1ES66</accession>
<feature type="coiled-coil region" evidence="3">
    <location>
        <begin position="139"/>
        <end position="166"/>
    </location>
</feature>
<evidence type="ECO:0000256" key="2">
    <source>
        <dbReference type="ARBA" id="ARBA00023054"/>
    </source>
</evidence>
<dbReference type="AlphaFoldDB" id="A0A8R1ES66"/>
<dbReference type="PANTHER" id="PTHR12186:SF2">
    <property type="entry name" value="FGFR1 ONCOGENE PARTNER 2 HOMOLOG"/>
    <property type="match status" value="1"/>
</dbReference>
<dbReference type="PANTHER" id="PTHR12186">
    <property type="entry name" value="SIKE FAMILY MEMBER"/>
    <property type="match status" value="1"/>
</dbReference>
<organism evidence="5 6">
    <name type="scientific">Caenorhabditis japonica</name>
    <dbReference type="NCBI Taxonomy" id="281687"/>
    <lineage>
        <taxon>Eukaryota</taxon>
        <taxon>Metazoa</taxon>
        <taxon>Ecdysozoa</taxon>
        <taxon>Nematoda</taxon>
        <taxon>Chromadorea</taxon>
        <taxon>Rhabditida</taxon>
        <taxon>Rhabditina</taxon>
        <taxon>Rhabditomorpha</taxon>
        <taxon>Rhabditoidea</taxon>
        <taxon>Rhabditidae</taxon>
        <taxon>Peloderinae</taxon>
        <taxon>Caenorhabditis</taxon>
    </lineage>
</organism>
<comment type="similarity">
    <text evidence="1">Belongs to the SIKE family.</text>
</comment>
<keyword evidence="2 3" id="KW-0175">Coiled coil</keyword>
<evidence type="ECO:0000256" key="1">
    <source>
        <dbReference type="ARBA" id="ARBA00005537"/>
    </source>
</evidence>
<feature type="compositionally biased region" description="Acidic residues" evidence="4">
    <location>
        <begin position="210"/>
        <end position="222"/>
    </location>
</feature>